<feature type="non-terminal residue" evidence="3">
    <location>
        <position position="375"/>
    </location>
</feature>
<feature type="transmembrane region" description="Helical" evidence="1">
    <location>
        <begin position="232"/>
        <end position="253"/>
    </location>
</feature>
<gene>
    <name evidence="3" type="ORF">SCHCODRAFT_114201</name>
</gene>
<dbReference type="OMA" id="WEALFVY"/>
<keyword evidence="1" id="KW-0812">Transmembrane</keyword>
<feature type="transmembrane region" description="Helical" evidence="1">
    <location>
        <begin position="259"/>
        <end position="278"/>
    </location>
</feature>
<feature type="transmembrane region" description="Helical" evidence="1">
    <location>
        <begin position="38"/>
        <end position="61"/>
    </location>
</feature>
<keyword evidence="1" id="KW-0472">Membrane</keyword>
<proteinExistence type="predicted"/>
<dbReference type="HOGENOM" id="CLU_738007_0_0_1"/>
<dbReference type="EMBL" id="GL377315">
    <property type="protein sequence ID" value="EFI91815.1"/>
    <property type="molecule type" value="Genomic_DNA"/>
</dbReference>
<dbReference type="InParanoid" id="D8QK24"/>
<feature type="transmembrane region" description="Helical" evidence="1">
    <location>
        <begin position="193"/>
        <end position="211"/>
    </location>
</feature>
<evidence type="ECO:0000313" key="3">
    <source>
        <dbReference type="EMBL" id="EFI91815.1"/>
    </source>
</evidence>
<evidence type="ECO:0000313" key="4">
    <source>
        <dbReference type="Proteomes" id="UP000007431"/>
    </source>
</evidence>
<accession>D8QK24</accession>
<organism evidence="4">
    <name type="scientific">Schizophyllum commune (strain H4-8 / FGSC 9210)</name>
    <name type="common">Split gill fungus</name>
    <dbReference type="NCBI Taxonomy" id="578458"/>
    <lineage>
        <taxon>Eukaryota</taxon>
        <taxon>Fungi</taxon>
        <taxon>Dikarya</taxon>
        <taxon>Basidiomycota</taxon>
        <taxon>Agaricomycotina</taxon>
        <taxon>Agaricomycetes</taxon>
        <taxon>Agaricomycetidae</taxon>
        <taxon>Agaricales</taxon>
        <taxon>Schizophyllaceae</taxon>
        <taxon>Schizophyllum</taxon>
    </lineage>
</organism>
<feature type="transmembrane region" description="Helical" evidence="1">
    <location>
        <begin position="73"/>
        <end position="95"/>
    </location>
</feature>
<name>D8QK24_SCHCM</name>
<feature type="domain" description="DUF6533" evidence="2">
    <location>
        <begin position="40"/>
        <end position="80"/>
    </location>
</feature>
<dbReference type="InterPro" id="IPR045340">
    <property type="entry name" value="DUF6533"/>
</dbReference>
<keyword evidence="1" id="KW-1133">Transmembrane helix</keyword>
<keyword evidence="4" id="KW-1185">Reference proteome</keyword>
<sequence length="375" mass="41354">MVSELPRYLAHPIHGAMSPDGGAPLLAKSLFINNAMHLTSMAILVYDHIITLAIEVEYVWLRPKNRASHVFFVFRYTALIVTVLATVLGLWTAPLKVRETTCSLHRPLTHISRHAERYATFVLIMQRVYAIFGKSRRVLYGLLLYAAVGSAVILWAISTQKYDMSPGDEALEPGTGLRCPVTVSGVNSNHLSAIWITVMVYDFIVFAMTTYKTFGALREPHMPIMQLLLRDGAIYFGSMFALNFVNVLTYYVLDPSLQGFLVPVVSCVSVAILSRMMLHLQETSANRSKQTTGGVELTTLPWVVAHSTVVLDSLVCSDPSSTSEVERRATVEAEGLCTTEAGRRCTTEAERRCTAHAGRRDTAEVAKAGGLTEIV</sequence>
<reference evidence="3 4" key="1">
    <citation type="journal article" date="2010" name="Nat. Biotechnol.">
        <title>Genome sequence of the model mushroom Schizophyllum commune.</title>
        <authorList>
            <person name="Ohm R.A."/>
            <person name="de Jong J.F."/>
            <person name="Lugones L.G."/>
            <person name="Aerts A."/>
            <person name="Kothe E."/>
            <person name="Stajich J.E."/>
            <person name="de Vries R.P."/>
            <person name="Record E."/>
            <person name="Levasseur A."/>
            <person name="Baker S.E."/>
            <person name="Bartholomew K.A."/>
            <person name="Coutinho P.M."/>
            <person name="Erdmann S."/>
            <person name="Fowler T.J."/>
            <person name="Gathman A.C."/>
            <person name="Lombard V."/>
            <person name="Henrissat B."/>
            <person name="Knabe N."/>
            <person name="Kuees U."/>
            <person name="Lilly W.W."/>
            <person name="Lindquist E."/>
            <person name="Lucas S."/>
            <person name="Magnuson J.K."/>
            <person name="Piumi F."/>
            <person name="Raudaskoski M."/>
            <person name="Salamov A."/>
            <person name="Schmutz J."/>
            <person name="Schwarze F.W.M.R."/>
            <person name="vanKuyk P.A."/>
            <person name="Horton J.S."/>
            <person name="Grigoriev I.V."/>
            <person name="Woesten H.A.B."/>
        </authorList>
    </citation>
    <scope>NUCLEOTIDE SEQUENCE [LARGE SCALE GENOMIC DNA]</scope>
    <source>
        <strain evidence="4">H4-8 / FGSC 9210</strain>
    </source>
</reference>
<dbReference type="Proteomes" id="UP000007431">
    <property type="component" value="Unassembled WGS sequence"/>
</dbReference>
<evidence type="ECO:0000259" key="2">
    <source>
        <dbReference type="Pfam" id="PF20151"/>
    </source>
</evidence>
<feature type="transmembrane region" description="Helical" evidence="1">
    <location>
        <begin position="139"/>
        <end position="157"/>
    </location>
</feature>
<dbReference type="AlphaFoldDB" id="D8QK24"/>
<protein>
    <recommendedName>
        <fullName evidence="2">DUF6533 domain-containing protein</fullName>
    </recommendedName>
</protein>
<dbReference type="Pfam" id="PF20151">
    <property type="entry name" value="DUF6533"/>
    <property type="match status" value="1"/>
</dbReference>
<dbReference type="VEuPathDB" id="FungiDB:SCHCODRAFT_02519948"/>
<evidence type="ECO:0000256" key="1">
    <source>
        <dbReference type="SAM" id="Phobius"/>
    </source>
</evidence>